<dbReference type="EMBL" id="FQZF01000021">
    <property type="protein sequence ID" value="SHJ81841.1"/>
    <property type="molecule type" value="Genomic_DNA"/>
</dbReference>
<gene>
    <name evidence="1" type="ORF">SAMN02745194_03460</name>
</gene>
<name>A0A1M6MEC5_9PROT</name>
<accession>A0A1M6MEC5</accession>
<keyword evidence="2" id="KW-1185">Reference proteome</keyword>
<dbReference type="Gene3D" id="3.60.20.10">
    <property type="entry name" value="Glutamine Phosphoribosylpyrophosphate, subunit 1, domain 1"/>
    <property type="match status" value="1"/>
</dbReference>
<dbReference type="AlphaFoldDB" id="A0A1M6MEC5"/>
<evidence type="ECO:0000313" key="2">
    <source>
        <dbReference type="Proteomes" id="UP000184387"/>
    </source>
</evidence>
<evidence type="ECO:0000313" key="1">
    <source>
        <dbReference type="EMBL" id="SHJ81841.1"/>
    </source>
</evidence>
<protein>
    <submittedName>
        <fullName evidence="1">Uncharacterized conserved protein, Ntn-hydrolase superfamily</fullName>
    </submittedName>
</protein>
<dbReference type="InterPro" id="IPR010430">
    <property type="entry name" value="DUF1028"/>
</dbReference>
<dbReference type="OrthoDB" id="9790012at2"/>
<proteinExistence type="predicted"/>
<dbReference type="PANTHER" id="PTHR39328">
    <property type="entry name" value="BLL2871 PROTEIN"/>
    <property type="match status" value="1"/>
</dbReference>
<dbReference type="SUPFAM" id="SSF56235">
    <property type="entry name" value="N-terminal nucleophile aminohydrolases (Ntn hydrolases)"/>
    <property type="match status" value="1"/>
</dbReference>
<organism evidence="1 2">
    <name type="scientific">Muricoccus roseus</name>
    <dbReference type="NCBI Taxonomy" id="198092"/>
    <lineage>
        <taxon>Bacteria</taxon>
        <taxon>Pseudomonadati</taxon>
        <taxon>Pseudomonadota</taxon>
        <taxon>Alphaproteobacteria</taxon>
        <taxon>Acetobacterales</taxon>
        <taxon>Roseomonadaceae</taxon>
        <taxon>Muricoccus</taxon>
    </lineage>
</organism>
<dbReference type="RefSeq" id="WP_073136976.1">
    <property type="nucleotide sequence ID" value="NZ_FQZF01000021.1"/>
</dbReference>
<dbReference type="InterPro" id="IPR029055">
    <property type="entry name" value="Ntn_hydrolases_N"/>
</dbReference>
<dbReference type="GO" id="GO:0016787">
    <property type="term" value="F:hydrolase activity"/>
    <property type="evidence" value="ECO:0007669"/>
    <property type="project" value="UniProtKB-KW"/>
</dbReference>
<dbReference type="Proteomes" id="UP000184387">
    <property type="component" value="Unassembled WGS sequence"/>
</dbReference>
<dbReference type="Pfam" id="PF06267">
    <property type="entry name" value="DUF1028"/>
    <property type="match status" value="1"/>
</dbReference>
<reference evidence="1 2" key="1">
    <citation type="submission" date="2016-11" db="EMBL/GenBank/DDBJ databases">
        <authorList>
            <person name="Jaros S."/>
            <person name="Januszkiewicz K."/>
            <person name="Wedrychowicz H."/>
        </authorList>
    </citation>
    <scope>NUCLEOTIDE SEQUENCE [LARGE SCALE GENOMIC DNA]</scope>
    <source>
        <strain evidence="1 2">DSM 14916</strain>
    </source>
</reference>
<dbReference type="PANTHER" id="PTHR39328:SF1">
    <property type="entry name" value="BLL2871 PROTEIN"/>
    <property type="match status" value="1"/>
</dbReference>
<dbReference type="STRING" id="198092.SAMN02745194_03460"/>
<sequence>MTFSLLGRCARTGQIGAAGATSDIGVGARIQHIAAGVGAVLTQHRTDPRLGPRGVALLRSGCPAAETVAALVASTPHQAWRQLAALDAEGRTAHHHGAQVKPERGDAHGRDCVAIGNILSSSAVPAAMVRAFEADPDAPLGDRLLAALGAGEAAGGEHGPVISAVLEIHGDQDFALADLRVDRAADPIAELAGLWRDYAPKIDEFILRATDPDRALGGASGSVVPTGPAA</sequence>
<keyword evidence="1" id="KW-0378">Hydrolase</keyword>